<gene>
    <name evidence="2" type="ORF">RN001_006770</name>
</gene>
<name>A0AAN7PJ11_9COLE</name>
<reference evidence="3" key="1">
    <citation type="submission" date="2023-01" db="EMBL/GenBank/DDBJ databases">
        <title>Key to firefly adult light organ development and bioluminescence: homeobox transcription factors regulate luciferase expression and transportation to peroxisome.</title>
        <authorList>
            <person name="Fu X."/>
        </authorList>
    </citation>
    <scope>NUCLEOTIDE SEQUENCE [LARGE SCALE GENOMIC DNA]</scope>
</reference>
<keyword evidence="3" id="KW-1185">Reference proteome</keyword>
<evidence type="ECO:0000313" key="2">
    <source>
        <dbReference type="EMBL" id="KAK4883451.1"/>
    </source>
</evidence>
<evidence type="ECO:0000313" key="3">
    <source>
        <dbReference type="Proteomes" id="UP001353858"/>
    </source>
</evidence>
<accession>A0AAN7PJ11</accession>
<dbReference type="Proteomes" id="UP001353858">
    <property type="component" value="Unassembled WGS sequence"/>
</dbReference>
<organism evidence="2 3">
    <name type="scientific">Aquatica leii</name>
    <dbReference type="NCBI Taxonomy" id="1421715"/>
    <lineage>
        <taxon>Eukaryota</taxon>
        <taxon>Metazoa</taxon>
        <taxon>Ecdysozoa</taxon>
        <taxon>Arthropoda</taxon>
        <taxon>Hexapoda</taxon>
        <taxon>Insecta</taxon>
        <taxon>Pterygota</taxon>
        <taxon>Neoptera</taxon>
        <taxon>Endopterygota</taxon>
        <taxon>Coleoptera</taxon>
        <taxon>Polyphaga</taxon>
        <taxon>Elateriformia</taxon>
        <taxon>Elateroidea</taxon>
        <taxon>Lampyridae</taxon>
        <taxon>Luciolinae</taxon>
        <taxon>Aquatica</taxon>
    </lineage>
</organism>
<evidence type="ECO:0000256" key="1">
    <source>
        <dbReference type="SAM" id="MobiDB-lite"/>
    </source>
</evidence>
<feature type="compositionally biased region" description="Polar residues" evidence="1">
    <location>
        <begin position="49"/>
        <end position="73"/>
    </location>
</feature>
<comment type="caution">
    <text evidence="2">The sequence shown here is derived from an EMBL/GenBank/DDBJ whole genome shotgun (WGS) entry which is preliminary data.</text>
</comment>
<protein>
    <submittedName>
        <fullName evidence="2">Uncharacterized protein</fullName>
    </submittedName>
</protein>
<feature type="region of interest" description="Disordered" evidence="1">
    <location>
        <begin position="16"/>
        <end position="73"/>
    </location>
</feature>
<dbReference type="EMBL" id="JARPUR010000002">
    <property type="protein sequence ID" value="KAK4883451.1"/>
    <property type="molecule type" value="Genomic_DNA"/>
</dbReference>
<proteinExistence type="predicted"/>
<dbReference type="AlphaFoldDB" id="A0AAN7PJ11"/>
<sequence>MFIGNVNVVESKKIQKREERTKKEKIKISRSTPTHSTHEVCNETMLDISDSSTEEYNNLPSTSKGTDGLQTTGQNRIELPTFAQLCDRYRLSDRSAAAIASAVLKDVGIISEEDKMNVVDRSKVRRARVKSRQRFQDNNEVYQSSLL</sequence>